<evidence type="ECO:0000256" key="4">
    <source>
        <dbReference type="ARBA" id="ARBA00022490"/>
    </source>
</evidence>
<protein>
    <recommendedName>
        <fullName evidence="3">Actin-like protein ARP6</fullName>
    </recommendedName>
    <alternativeName>
        <fullName evidence="7">Actin-like protein arp6</fullName>
    </alternativeName>
</protein>
<dbReference type="FunFam" id="3.90.640.10:FF:000014">
    <property type="entry name" value="Putative actin-related protein 6"/>
    <property type="match status" value="1"/>
</dbReference>
<feature type="region of interest" description="Disordered" evidence="8">
    <location>
        <begin position="262"/>
        <end position="288"/>
    </location>
</feature>
<dbReference type="STRING" id="1160509.A0A3N4ISU6"/>
<dbReference type="OrthoDB" id="6220758at2759"/>
<keyword evidence="4" id="KW-0963">Cytoplasm</keyword>
<evidence type="ECO:0000256" key="2">
    <source>
        <dbReference type="ARBA" id="ARBA00005665"/>
    </source>
</evidence>
<dbReference type="InterPro" id="IPR043129">
    <property type="entry name" value="ATPase_NBD"/>
</dbReference>
<comment type="subunit">
    <text evidence="6">Component of the SWR1 chromatin remodeling complex.</text>
</comment>
<comment type="subcellular location">
    <subcellularLocation>
        <location evidence="1">Cytoplasm</location>
    </subcellularLocation>
</comment>
<dbReference type="SUPFAM" id="SSF53067">
    <property type="entry name" value="Actin-like ATPase domain"/>
    <property type="match status" value="2"/>
</dbReference>
<dbReference type="GO" id="GO:0005737">
    <property type="term" value="C:cytoplasm"/>
    <property type="evidence" value="ECO:0007669"/>
    <property type="project" value="UniProtKB-SubCell"/>
</dbReference>
<evidence type="ECO:0000313" key="9">
    <source>
        <dbReference type="EMBL" id="RPA87311.1"/>
    </source>
</evidence>
<dbReference type="Proteomes" id="UP000275078">
    <property type="component" value="Unassembled WGS sequence"/>
</dbReference>
<proteinExistence type="inferred from homology"/>
<evidence type="ECO:0000313" key="10">
    <source>
        <dbReference type="Proteomes" id="UP000275078"/>
    </source>
</evidence>
<evidence type="ECO:0000256" key="8">
    <source>
        <dbReference type="SAM" id="MobiDB-lite"/>
    </source>
</evidence>
<comment type="function">
    <text evidence="5">Component of the SWR1 complex which mediates the ATP-dependent exchange of histone H2A for the H2A variant HZT1 leading to transcriptional regulation of selected genes by chromatin remodeling. Involved in chromosome stability.</text>
</comment>
<name>A0A3N4ISU6_ASCIM</name>
<sequence length="437" mass="49468">MALPVKTLVVDNGAYTIKAGFSDSTASYNSCVEIPNCIARGRDRRIYVGSELESCVDYGMMTYRRPVERGFLVNWESEKEIWDRAFVDKKGVLKCDPKGTNLILTEAPNTLAALQTNCDQMIFEEYEFASYYRCVAGSLVAWNNIEALYDTSQTEAIVPVEATLVIDSGYSFTHVIPVIDGKVWNAAVRRIDVGGKVLTNYLKDIVSIRHYYMMEETHVINEVKENVSFVSLDFKGDLEKCKKEKKNDIVLDWVLPDYNTNKPGFKRPPKPRKPKSDDEMETTASKKDEEDYMTLGNERFTVPELLFNPSNIGYKQAGVVETVMQSLEVIPEVYRYALLANIVLVGGNTKIPGFKERFINELRPLAPYDAEIRVGLSADPVKFNWLGGVQLAQNRAALRSCVVTKEEYEEHGGIWTARKFAGLEEPKNDNKRRKVEA</sequence>
<dbReference type="EMBL" id="ML119647">
    <property type="protein sequence ID" value="RPA87311.1"/>
    <property type="molecule type" value="Genomic_DNA"/>
</dbReference>
<dbReference type="CDD" id="cd10210">
    <property type="entry name" value="ASKHA_NBD_Arp6"/>
    <property type="match status" value="1"/>
</dbReference>
<dbReference type="AlphaFoldDB" id="A0A3N4ISU6"/>
<dbReference type="SMART" id="SM00268">
    <property type="entry name" value="ACTIN"/>
    <property type="match status" value="1"/>
</dbReference>
<dbReference type="Gene3D" id="3.30.420.40">
    <property type="match status" value="2"/>
</dbReference>
<comment type="similarity">
    <text evidence="2">Belongs to the actin family. ARP6 subfamily.</text>
</comment>
<feature type="compositionally biased region" description="Basic residues" evidence="8">
    <location>
        <begin position="264"/>
        <end position="273"/>
    </location>
</feature>
<accession>A0A3N4ISU6</accession>
<dbReference type="PANTHER" id="PTHR11937">
    <property type="entry name" value="ACTIN"/>
    <property type="match status" value="1"/>
</dbReference>
<evidence type="ECO:0000256" key="5">
    <source>
        <dbReference type="ARBA" id="ARBA00025222"/>
    </source>
</evidence>
<keyword evidence="10" id="KW-1185">Reference proteome</keyword>
<gene>
    <name evidence="9" type="ORF">BJ508DRAFT_410822</name>
</gene>
<evidence type="ECO:0000256" key="3">
    <source>
        <dbReference type="ARBA" id="ARBA00018633"/>
    </source>
</evidence>
<evidence type="ECO:0000256" key="7">
    <source>
        <dbReference type="ARBA" id="ARBA00073820"/>
    </source>
</evidence>
<evidence type="ECO:0000256" key="6">
    <source>
        <dbReference type="ARBA" id="ARBA00063309"/>
    </source>
</evidence>
<dbReference type="InterPro" id="IPR004000">
    <property type="entry name" value="Actin"/>
</dbReference>
<reference evidence="9 10" key="1">
    <citation type="journal article" date="2018" name="Nat. Ecol. Evol.">
        <title>Pezizomycetes genomes reveal the molecular basis of ectomycorrhizal truffle lifestyle.</title>
        <authorList>
            <person name="Murat C."/>
            <person name="Payen T."/>
            <person name="Noel B."/>
            <person name="Kuo A."/>
            <person name="Morin E."/>
            <person name="Chen J."/>
            <person name="Kohler A."/>
            <person name="Krizsan K."/>
            <person name="Balestrini R."/>
            <person name="Da Silva C."/>
            <person name="Montanini B."/>
            <person name="Hainaut M."/>
            <person name="Levati E."/>
            <person name="Barry K.W."/>
            <person name="Belfiori B."/>
            <person name="Cichocki N."/>
            <person name="Clum A."/>
            <person name="Dockter R.B."/>
            <person name="Fauchery L."/>
            <person name="Guy J."/>
            <person name="Iotti M."/>
            <person name="Le Tacon F."/>
            <person name="Lindquist E.A."/>
            <person name="Lipzen A."/>
            <person name="Malagnac F."/>
            <person name="Mello A."/>
            <person name="Molinier V."/>
            <person name="Miyauchi S."/>
            <person name="Poulain J."/>
            <person name="Riccioni C."/>
            <person name="Rubini A."/>
            <person name="Sitrit Y."/>
            <person name="Splivallo R."/>
            <person name="Traeger S."/>
            <person name="Wang M."/>
            <person name="Zifcakova L."/>
            <person name="Wipf D."/>
            <person name="Zambonelli A."/>
            <person name="Paolocci F."/>
            <person name="Nowrousian M."/>
            <person name="Ottonello S."/>
            <person name="Baldrian P."/>
            <person name="Spatafora J.W."/>
            <person name="Henrissat B."/>
            <person name="Nagy L.G."/>
            <person name="Aury J.M."/>
            <person name="Wincker P."/>
            <person name="Grigoriev I.V."/>
            <person name="Bonfante P."/>
            <person name="Martin F.M."/>
        </authorList>
    </citation>
    <scope>NUCLEOTIDE SEQUENCE [LARGE SCALE GENOMIC DNA]</scope>
    <source>
        <strain evidence="9 10">RN42</strain>
    </source>
</reference>
<dbReference type="GO" id="GO:0005634">
    <property type="term" value="C:nucleus"/>
    <property type="evidence" value="ECO:0007669"/>
    <property type="project" value="UniProtKB-ARBA"/>
</dbReference>
<dbReference type="Pfam" id="PF00022">
    <property type="entry name" value="Actin"/>
    <property type="match status" value="1"/>
</dbReference>
<dbReference type="Gene3D" id="3.90.640.10">
    <property type="entry name" value="Actin, Chain A, domain 4"/>
    <property type="match status" value="1"/>
</dbReference>
<organism evidence="9 10">
    <name type="scientific">Ascobolus immersus RN42</name>
    <dbReference type="NCBI Taxonomy" id="1160509"/>
    <lineage>
        <taxon>Eukaryota</taxon>
        <taxon>Fungi</taxon>
        <taxon>Dikarya</taxon>
        <taxon>Ascomycota</taxon>
        <taxon>Pezizomycotina</taxon>
        <taxon>Pezizomycetes</taxon>
        <taxon>Pezizales</taxon>
        <taxon>Ascobolaceae</taxon>
        <taxon>Ascobolus</taxon>
    </lineage>
</organism>
<dbReference type="Gene3D" id="2.30.36.70">
    <property type="entry name" value="Actin, Chain A, domain 2"/>
    <property type="match status" value="1"/>
</dbReference>
<evidence type="ECO:0000256" key="1">
    <source>
        <dbReference type="ARBA" id="ARBA00004496"/>
    </source>
</evidence>